<feature type="compositionally biased region" description="Basic and acidic residues" evidence="1">
    <location>
        <begin position="218"/>
        <end position="227"/>
    </location>
</feature>
<evidence type="ECO:0000256" key="1">
    <source>
        <dbReference type="SAM" id="MobiDB-lite"/>
    </source>
</evidence>
<dbReference type="WBParaSite" id="NBR_0000516401-mRNA-1">
    <property type="protein sequence ID" value="NBR_0000516401-mRNA-1"/>
    <property type="gene ID" value="NBR_0000516401"/>
</dbReference>
<feature type="region of interest" description="Disordered" evidence="1">
    <location>
        <begin position="183"/>
        <end position="227"/>
    </location>
</feature>
<sequence length="227" mass="25818">MEEVVVNGQVENVVQDCPESGVVAETRRTRTNMAADDETMAMELEEEFQRLCGREDQAESLQVCMRVGKAIRNVEVLVMAEVAKYMRCGHPGREGIEQVGREATEAAIEELALLRMKCKESTVIGKWVQVVLESLECDSRAEGVEQLAELLEIREEETLRAQLEELSELRELKSRFAAQERELQQMRRKLDSEAPEASERYQYRSPATDDNGTGGKQQTKEGRDQHR</sequence>
<dbReference type="STRING" id="27835.A0A0N4XRL2"/>
<evidence type="ECO:0000313" key="3">
    <source>
        <dbReference type="Proteomes" id="UP000271162"/>
    </source>
</evidence>
<reference evidence="2 3" key="2">
    <citation type="submission" date="2018-11" db="EMBL/GenBank/DDBJ databases">
        <authorList>
            <consortium name="Pathogen Informatics"/>
        </authorList>
    </citation>
    <scope>NUCLEOTIDE SEQUENCE [LARGE SCALE GENOMIC DNA]</scope>
</reference>
<dbReference type="Proteomes" id="UP000271162">
    <property type="component" value="Unassembled WGS sequence"/>
</dbReference>
<organism evidence="4">
    <name type="scientific">Nippostrongylus brasiliensis</name>
    <name type="common">Rat hookworm</name>
    <dbReference type="NCBI Taxonomy" id="27835"/>
    <lineage>
        <taxon>Eukaryota</taxon>
        <taxon>Metazoa</taxon>
        <taxon>Ecdysozoa</taxon>
        <taxon>Nematoda</taxon>
        <taxon>Chromadorea</taxon>
        <taxon>Rhabditida</taxon>
        <taxon>Rhabditina</taxon>
        <taxon>Rhabditomorpha</taxon>
        <taxon>Strongyloidea</taxon>
        <taxon>Heligmosomidae</taxon>
        <taxon>Nippostrongylus</taxon>
    </lineage>
</organism>
<reference evidence="4" key="1">
    <citation type="submission" date="2017-02" db="UniProtKB">
        <authorList>
            <consortium name="WormBaseParasite"/>
        </authorList>
    </citation>
    <scope>IDENTIFICATION</scope>
</reference>
<name>A0A0N4XRL2_NIPBR</name>
<proteinExistence type="predicted"/>
<dbReference type="AlphaFoldDB" id="A0A0N4XRL2"/>
<evidence type="ECO:0000313" key="2">
    <source>
        <dbReference type="EMBL" id="VDL68754.1"/>
    </source>
</evidence>
<feature type="compositionally biased region" description="Basic and acidic residues" evidence="1">
    <location>
        <begin position="183"/>
        <end position="202"/>
    </location>
</feature>
<keyword evidence="3" id="KW-1185">Reference proteome</keyword>
<evidence type="ECO:0000313" key="4">
    <source>
        <dbReference type="WBParaSite" id="NBR_0000516401-mRNA-1"/>
    </source>
</evidence>
<accession>A0A0N4XRL2</accession>
<protein>
    <submittedName>
        <fullName evidence="4">Mediator of RNA polymerase II transcription subunit 21</fullName>
    </submittedName>
</protein>
<dbReference type="EMBL" id="UYSL01011645">
    <property type="protein sequence ID" value="VDL68754.1"/>
    <property type="molecule type" value="Genomic_DNA"/>
</dbReference>
<gene>
    <name evidence="2" type="ORF">NBR_LOCUS5165</name>
</gene>